<evidence type="ECO:0000256" key="1">
    <source>
        <dbReference type="ARBA" id="ARBA00022490"/>
    </source>
</evidence>
<dbReference type="PANTHER" id="PTHR46111">
    <property type="entry name" value="RIBOSOMAL RNA SMALL SUBUNIT METHYLTRANSFERASE I"/>
    <property type="match status" value="1"/>
</dbReference>
<dbReference type="EMBL" id="CAJHOE010000004">
    <property type="protein sequence ID" value="CAD7288657.1"/>
    <property type="molecule type" value="Genomic_DNA"/>
</dbReference>
<comment type="subcellular location">
    <subcellularLocation>
        <location evidence="6">Cytoplasm</location>
    </subcellularLocation>
</comment>
<dbReference type="InterPro" id="IPR014776">
    <property type="entry name" value="4pyrrole_Mease_sub2"/>
</dbReference>
<dbReference type="Proteomes" id="UP000789359">
    <property type="component" value="Unassembled WGS sequence"/>
</dbReference>
<dbReference type="RefSeq" id="WP_230057172.1">
    <property type="nucleotide sequence ID" value="NZ_CAJHOE010000004.1"/>
</dbReference>
<dbReference type="Gene3D" id="3.40.1010.10">
    <property type="entry name" value="Cobalt-precorrin-4 Transmethylase, Domain 1"/>
    <property type="match status" value="1"/>
</dbReference>
<evidence type="ECO:0000313" key="8">
    <source>
        <dbReference type="EMBL" id="CAD7288657.1"/>
    </source>
</evidence>
<evidence type="ECO:0000259" key="7">
    <source>
        <dbReference type="Pfam" id="PF00590"/>
    </source>
</evidence>
<dbReference type="EC" id="2.1.1.198" evidence="6"/>
<dbReference type="InterPro" id="IPR008189">
    <property type="entry name" value="rRNA_ssu_MeTfrase_I"/>
</dbReference>
<dbReference type="GO" id="GO:0032259">
    <property type="term" value="P:methylation"/>
    <property type="evidence" value="ECO:0007669"/>
    <property type="project" value="UniProtKB-KW"/>
</dbReference>
<dbReference type="PANTHER" id="PTHR46111:SF1">
    <property type="entry name" value="RIBOSOMAL RNA SMALL SUBUNIT METHYLTRANSFERASE I"/>
    <property type="match status" value="1"/>
</dbReference>
<organism evidence="8 9">
    <name type="scientific">Campylobacter suis</name>
    <dbReference type="NCBI Taxonomy" id="2790657"/>
    <lineage>
        <taxon>Bacteria</taxon>
        <taxon>Pseudomonadati</taxon>
        <taxon>Campylobacterota</taxon>
        <taxon>Epsilonproteobacteria</taxon>
        <taxon>Campylobacterales</taxon>
        <taxon>Campylobacteraceae</taxon>
        <taxon>Campylobacter</taxon>
    </lineage>
</organism>
<evidence type="ECO:0000313" key="9">
    <source>
        <dbReference type="Proteomes" id="UP000789359"/>
    </source>
</evidence>
<gene>
    <name evidence="6 8" type="primary">rsmI</name>
    <name evidence="8" type="ORF">LMG8286_01427</name>
</gene>
<dbReference type="Pfam" id="PF00590">
    <property type="entry name" value="TP_methylase"/>
    <property type="match status" value="1"/>
</dbReference>
<keyword evidence="1 6" id="KW-0963">Cytoplasm</keyword>
<dbReference type="GO" id="GO:0008168">
    <property type="term" value="F:methyltransferase activity"/>
    <property type="evidence" value="ECO:0007669"/>
    <property type="project" value="UniProtKB-KW"/>
</dbReference>
<feature type="domain" description="Tetrapyrrole methylase" evidence="7">
    <location>
        <begin position="1"/>
        <end position="205"/>
    </location>
</feature>
<dbReference type="CDD" id="cd11648">
    <property type="entry name" value="RsmI"/>
    <property type="match status" value="1"/>
</dbReference>
<comment type="catalytic activity">
    <reaction evidence="6">
        <text>cytidine(1402) in 16S rRNA + S-adenosyl-L-methionine = 2'-O-methylcytidine(1402) in 16S rRNA + S-adenosyl-L-homocysteine + H(+)</text>
        <dbReference type="Rhea" id="RHEA:42924"/>
        <dbReference type="Rhea" id="RHEA-COMP:10285"/>
        <dbReference type="Rhea" id="RHEA-COMP:10286"/>
        <dbReference type="ChEBI" id="CHEBI:15378"/>
        <dbReference type="ChEBI" id="CHEBI:57856"/>
        <dbReference type="ChEBI" id="CHEBI:59789"/>
        <dbReference type="ChEBI" id="CHEBI:74495"/>
        <dbReference type="ChEBI" id="CHEBI:82748"/>
        <dbReference type="EC" id="2.1.1.198"/>
    </reaction>
</comment>
<comment type="function">
    <text evidence="6">Catalyzes the 2'-O-methylation of the ribose of cytidine 1402 (C1402) in 16S rRNA.</text>
</comment>
<evidence type="ECO:0000256" key="2">
    <source>
        <dbReference type="ARBA" id="ARBA00022552"/>
    </source>
</evidence>
<dbReference type="InterPro" id="IPR035996">
    <property type="entry name" value="4pyrrol_Methylase_sf"/>
</dbReference>
<comment type="caution">
    <text evidence="8">The sequence shown here is derived from an EMBL/GenBank/DDBJ whole genome shotgun (WGS) entry which is preliminary data.</text>
</comment>
<comment type="similarity">
    <text evidence="6">Belongs to the methyltransferase superfamily. RsmI family.</text>
</comment>
<dbReference type="NCBIfam" id="TIGR00096">
    <property type="entry name" value="16S rRNA (cytidine(1402)-2'-O)-methyltransferase"/>
    <property type="match status" value="1"/>
</dbReference>
<proteinExistence type="inferred from homology"/>
<accession>A0ABM8Q786</accession>
<dbReference type="InterPro" id="IPR014777">
    <property type="entry name" value="4pyrrole_Mease_sub1"/>
</dbReference>
<name>A0ABM8Q786_9BACT</name>
<evidence type="ECO:0000256" key="5">
    <source>
        <dbReference type="ARBA" id="ARBA00022691"/>
    </source>
</evidence>
<evidence type="ECO:0000256" key="4">
    <source>
        <dbReference type="ARBA" id="ARBA00022679"/>
    </source>
</evidence>
<evidence type="ECO:0000256" key="3">
    <source>
        <dbReference type="ARBA" id="ARBA00022603"/>
    </source>
</evidence>
<dbReference type="InterPro" id="IPR018063">
    <property type="entry name" value="SAM_MeTrfase_RsmI_CS"/>
</dbReference>
<dbReference type="InterPro" id="IPR000878">
    <property type="entry name" value="4pyrrol_Mease"/>
</dbReference>
<keyword evidence="4 6" id="KW-0808">Transferase</keyword>
<reference evidence="8 9" key="1">
    <citation type="submission" date="2020-11" db="EMBL/GenBank/DDBJ databases">
        <authorList>
            <person name="Peeters C."/>
        </authorList>
    </citation>
    <scope>NUCLEOTIDE SEQUENCE [LARGE SCALE GENOMIC DNA]</scope>
    <source>
        <strain evidence="8 9">LMG 8286</strain>
    </source>
</reference>
<sequence>MIYFVPTPIGNLKDISLHALDVLRGCESIICEDTRLSKLLINLLNDRFDAGINIRNFYSLHTHNEQDFFANLDIKIFDKDVAFVSDAGMPGISDPGVSLVRYAQQNDIKYEVLSGSSASLLALVASGLVDKEFIFLGFLPNTGKERAQAIQNALNLAYPAIIYESPKRILALVESIEKFDENREIFLIKEATKKFETKFRASAKKMVEILSCANLNGEWCVVVNKSKNVSTETIGINDIKDLDIAPKIKAKLLAKISGESAKKIYENLISQKS</sequence>
<dbReference type="PIRSF" id="PIRSF005917">
    <property type="entry name" value="MTase_YraL"/>
    <property type="match status" value="1"/>
</dbReference>
<keyword evidence="5 6" id="KW-0949">S-adenosyl-L-methionine</keyword>
<keyword evidence="2 6" id="KW-0698">rRNA processing</keyword>
<dbReference type="PROSITE" id="PS01296">
    <property type="entry name" value="RSMI"/>
    <property type="match status" value="1"/>
</dbReference>
<dbReference type="Gene3D" id="3.30.950.10">
    <property type="entry name" value="Methyltransferase, Cobalt-precorrin-4 Transmethylase, Domain 2"/>
    <property type="match status" value="1"/>
</dbReference>
<keyword evidence="3 6" id="KW-0489">Methyltransferase</keyword>
<protein>
    <recommendedName>
        <fullName evidence="6">Ribosomal RNA small subunit methyltransferase I</fullName>
        <ecNumber evidence="6">2.1.1.198</ecNumber>
    </recommendedName>
    <alternativeName>
        <fullName evidence="6">16S rRNA 2'-O-ribose C1402 methyltransferase</fullName>
    </alternativeName>
    <alternativeName>
        <fullName evidence="6">rRNA (cytidine-2'-O-)-methyltransferase RsmI</fullName>
    </alternativeName>
</protein>
<keyword evidence="9" id="KW-1185">Reference proteome</keyword>
<dbReference type="HAMAP" id="MF_01877">
    <property type="entry name" value="16SrRNA_methyltr_I"/>
    <property type="match status" value="1"/>
</dbReference>
<dbReference type="SUPFAM" id="SSF53790">
    <property type="entry name" value="Tetrapyrrole methylase"/>
    <property type="match status" value="1"/>
</dbReference>
<evidence type="ECO:0000256" key="6">
    <source>
        <dbReference type="HAMAP-Rule" id="MF_01877"/>
    </source>
</evidence>